<accession>A0AAV2H5K3</accession>
<proteinExistence type="predicted"/>
<feature type="compositionally biased region" description="Basic and acidic residues" evidence="2">
    <location>
        <begin position="432"/>
        <end position="458"/>
    </location>
</feature>
<feature type="region of interest" description="Disordered" evidence="2">
    <location>
        <begin position="567"/>
        <end position="593"/>
    </location>
</feature>
<feature type="region of interest" description="Disordered" evidence="2">
    <location>
        <begin position="309"/>
        <end position="382"/>
    </location>
</feature>
<protein>
    <recommendedName>
        <fullName evidence="5">MORN repeat-containing protein 1</fullName>
    </recommendedName>
</protein>
<feature type="compositionally biased region" description="Acidic residues" evidence="2">
    <location>
        <begin position="459"/>
        <end position="471"/>
    </location>
</feature>
<organism evidence="3 4">
    <name type="scientific">Lymnaea stagnalis</name>
    <name type="common">Great pond snail</name>
    <name type="synonym">Helix stagnalis</name>
    <dbReference type="NCBI Taxonomy" id="6523"/>
    <lineage>
        <taxon>Eukaryota</taxon>
        <taxon>Metazoa</taxon>
        <taxon>Spiralia</taxon>
        <taxon>Lophotrochozoa</taxon>
        <taxon>Mollusca</taxon>
        <taxon>Gastropoda</taxon>
        <taxon>Heterobranchia</taxon>
        <taxon>Euthyneura</taxon>
        <taxon>Panpulmonata</taxon>
        <taxon>Hygrophila</taxon>
        <taxon>Lymnaeoidea</taxon>
        <taxon>Lymnaeidae</taxon>
        <taxon>Lymnaea</taxon>
    </lineage>
</organism>
<feature type="compositionally biased region" description="Acidic residues" evidence="2">
    <location>
        <begin position="372"/>
        <end position="381"/>
    </location>
</feature>
<comment type="caution">
    <text evidence="3">The sequence shown here is derived from an EMBL/GenBank/DDBJ whole genome shotgun (WGS) entry which is preliminary data.</text>
</comment>
<dbReference type="PANTHER" id="PTHR23084:SF263">
    <property type="entry name" value="MORN REPEAT-CONTAINING PROTEIN 1"/>
    <property type="match status" value="1"/>
</dbReference>
<evidence type="ECO:0000313" key="3">
    <source>
        <dbReference type="EMBL" id="CAL1528059.1"/>
    </source>
</evidence>
<feature type="compositionally biased region" description="Polar residues" evidence="2">
    <location>
        <begin position="479"/>
        <end position="493"/>
    </location>
</feature>
<dbReference type="AlphaFoldDB" id="A0AAV2H5K3"/>
<evidence type="ECO:0000256" key="1">
    <source>
        <dbReference type="ARBA" id="ARBA00022737"/>
    </source>
</evidence>
<evidence type="ECO:0000313" key="4">
    <source>
        <dbReference type="Proteomes" id="UP001497497"/>
    </source>
</evidence>
<dbReference type="Gene3D" id="2.20.110.10">
    <property type="entry name" value="Histone H3 K4-specific methyltransferase SET7/9 N-terminal domain"/>
    <property type="match status" value="3"/>
</dbReference>
<dbReference type="Proteomes" id="UP001497497">
    <property type="component" value="Unassembled WGS sequence"/>
</dbReference>
<feature type="compositionally biased region" description="Polar residues" evidence="2">
    <location>
        <begin position="578"/>
        <end position="593"/>
    </location>
</feature>
<evidence type="ECO:0008006" key="5">
    <source>
        <dbReference type="Google" id="ProtNLM"/>
    </source>
</evidence>
<dbReference type="InterPro" id="IPR003409">
    <property type="entry name" value="MORN"/>
</dbReference>
<reference evidence="3 4" key="1">
    <citation type="submission" date="2024-04" db="EMBL/GenBank/DDBJ databases">
        <authorList>
            <consortium name="Genoscope - CEA"/>
            <person name="William W."/>
        </authorList>
    </citation>
    <scope>NUCLEOTIDE SEQUENCE [LARGE SCALE GENOMIC DNA]</scope>
</reference>
<dbReference type="Pfam" id="PF02493">
    <property type="entry name" value="MORN"/>
    <property type="match status" value="7"/>
</dbReference>
<name>A0AAV2H5K3_LYMST</name>
<dbReference type="SMART" id="SM00698">
    <property type="entry name" value="MORN"/>
    <property type="match status" value="7"/>
</dbReference>
<evidence type="ECO:0000256" key="2">
    <source>
        <dbReference type="SAM" id="MobiDB-lite"/>
    </source>
</evidence>
<feature type="compositionally biased region" description="Basic and acidic residues" evidence="2">
    <location>
        <begin position="318"/>
        <end position="351"/>
    </location>
</feature>
<sequence length="593" mass="67139">MADFKNGLRKEPYIGEKQKFLRDGYGTYVYENSFFRYEGEWVKGKKHGHGKLVMKDGTYYEGQFTDGEITGNGFKFFSSSNAKYTGQFLNGEMHGEGMMHYKDGSIYKGDWYKNRRQGYGTLWTNMKAVYEGSFYEDAKDGQDNPCFIIIFVSNGDRYEGHWTQDKRNGLGELWCADGSQYEGNFVNDLFHGEGKLAHASGMYYRGLWEHGFPVTMATKIVILQESPMVLQQGQPFSISVECRNDDDELVTEHGRELQVIAGFKYRHPEELSGLFDIIEDYEDQPIPTPFGYDVVPYPLTDQLAAVDSATEASSLKDTNVDKTDAKGDEKSDHSETLEDAKSSPPVKETESLSKVAAQDEGVAPIERKESNEESEVMEGSETELQKRLEELVQMPPAVKSKLIAYGVCEWTNLQLAPPPPMYRPFVIMKQEEAARKRSKQSKEKIGKTKETAEFGKENEENEGEDFEEEPSVDPVEGIASSQEMTVEENNNQGDAGEISLESQNSILETPDQKSSQSSKSEKEPDETVARLGEYVLIVQETTNPAFLGRRLQPAYLLVQLKKMKKASMKKPKWDTQRHITMSMHQTSSSYPDE</sequence>
<dbReference type="EMBL" id="CAXITT010000026">
    <property type="protein sequence ID" value="CAL1528059.1"/>
    <property type="molecule type" value="Genomic_DNA"/>
</dbReference>
<keyword evidence="1" id="KW-0677">Repeat</keyword>
<keyword evidence="4" id="KW-1185">Reference proteome</keyword>
<dbReference type="PANTHER" id="PTHR23084">
    <property type="entry name" value="PHOSPHATIDYLINOSITOL-4-PHOSPHATE 5-KINASE RELATED"/>
    <property type="match status" value="1"/>
</dbReference>
<gene>
    <name evidence="3" type="ORF">GSLYS_00002229001</name>
</gene>
<dbReference type="SUPFAM" id="SSF82185">
    <property type="entry name" value="Histone H3 K4-specific methyltransferase SET7/9 N-terminal domain"/>
    <property type="match status" value="3"/>
</dbReference>
<feature type="region of interest" description="Disordered" evidence="2">
    <location>
        <begin position="432"/>
        <end position="527"/>
    </location>
</feature>